<dbReference type="GO" id="GO:0000293">
    <property type="term" value="F:ferric-chelate reductase activity"/>
    <property type="evidence" value="ECO:0007669"/>
    <property type="project" value="TreeGrafter"/>
</dbReference>
<keyword evidence="3 7" id="KW-0812">Transmembrane</keyword>
<dbReference type="AlphaFoldDB" id="A0A084FY63"/>
<evidence type="ECO:0000256" key="1">
    <source>
        <dbReference type="ARBA" id="ARBA00004141"/>
    </source>
</evidence>
<dbReference type="EMBL" id="JOWA01000132">
    <property type="protein sequence ID" value="KEZ40025.1"/>
    <property type="molecule type" value="Genomic_DNA"/>
</dbReference>
<dbReference type="InterPro" id="IPR039261">
    <property type="entry name" value="FNR_nucleotide-bd"/>
</dbReference>
<dbReference type="SUPFAM" id="SSF52343">
    <property type="entry name" value="Ferredoxin reductase-like, C-terminal NADP-linked domain"/>
    <property type="match status" value="1"/>
</dbReference>
<evidence type="ECO:0000256" key="5">
    <source>
        <dbReference type="ARBA" id="ARBA00023065"/>
    </source>
</evidence>
<protein>
    <submittedName>
        <fullName evidence="10">Podospora anserina S mat+ genomic DNA chromosome 5, supercontig 7</fullName>
    </submittedName>
</protein>
<dbReference type="Pfam" id="PF01794">
    <property type="entry name" value="Ferric_reduct"/>
    <property type="match status" value="1"/>
</dbReference>
<feature type="signal peptide" evidence="8">
    <location>
        <begin position="1"/>
        <end position="21"/>
    </location>
</feature>
<evidence type="ECO:0000256" key="4">
    <source>
        <dbReference type="ARBA" id="ARBA00022989"/>
    </source>
</evidence>
<dbReference type="InterPro" id="IPR051410">
    <property type="entry name" value="Ferric/Cupric_Reductase"/>
</dbReference>
<feature type="transmembrane region" description="Helical" evidence="7">
    <location>
        <begin position="371"/>
        <end position="391"/>
    </location>
</feature>
<evidence type="ECO:0000259" key="9">
    <source>
        <dbReference type="Pfam" id="PF01794"/>
    </source>
</evidence>
<evidence type="ECO:0000256" key="3">
    <source>
        <dbReference type="ARBA" id="ARBA00022692"/>
    </source>
</evidence>
<dbReference type="GO" id="GO:0006879">
    <property type="term" value="P:intracellular iron ion homeostasis"/>
    <property type="evidence" value="ECO:0007669"/>
    <property type="project" value="TreeGrafter"/>
</dbReference>
<dbReference type="GO" id="GO:0015677">
    <property type="term" value="P:copper ion import"/>
    <property type="evidence" value="ECO:0007669"/>
    <property type="project" value="TreeGrafter"/>
</dbReference>
<keyword evidence="4 7" id="KW-1133">Transmembrane helix</keyword>
<dbReference type="InterPro" id="IPR013130">
    <property type="entry name" value="Fe3_Rdtase_TM_dom"/>
</dbReference>
<dbReference type="Gene3D" id="3.40.50.80">
    <property type="entry name" value="Nucleotide-binding domain of ferredoxin-NADP reductase (FNR) module"/>
    <property type="match status" value="1"/>
</dbReference>
<feature type="transmembrane region" description="Helical" evidence="7">
    <location>
        <begin position="163"/>
        <end position="184"/>
    </location>
</feature>
<keyword evidence="5" id="KW-0406">Ion transport</keyword>
<dbReference type="PANTHER" id="PTHR32361">
    <property type="entry name" value="FERRIC/CUPRIC REDUCTASE TRANSMEMBRANE COMPONENT"/>
    <property type="match status" value="1"/>
</dbReference>
<dbReference type="OMA" id="ILLHRWI"/>
<keyword evidence="8" id="KW-0732">Signal</keyword>
<dbReference type="GeneID" id="27728086"/>
<comment type="caution">
    <text evidence="10">The sequence shown here is derived from an EMBL/GenBank/DDBJ whole genome shotgun (WGS) entry which is preliminary data.</text>
</comment>
<dbReference type="VEuPathDB" id="FungiDB:SAPIO_CDS9014"/>
<name>A0A084FY63_PSEDA</name>
<evidence type="ECO:0000256" key="2">
    <source>
        <dbReference type="ARBA" id="ARBA00022448"/>
    </source>
</evidence>
<reference evidence="10 11" key="1">
    <citation type="journal article" date="2014" name="Genome Announc.">
        <title>Draft genome sequence of the pathogenic fungus Scedosporium apiospermum.</title>
        <authorList>
            <person name="Vandeputte P."/>
            <person name="Ghamrawi S."/>
            <person name="Rechenmann M."/>
            <person name="Iltis A."/>
            <person name="Giraud S."/>
            <person name="Fleury M."/>
            <person name="Thornton C."/>
            <person name="Delhaes L."/>
            <person name="Meyer W."/>
            <person name="Papon N."/>
            <person name="Bouchara J.P."/>
        </authorList>
    </citation>
    <scope>NUCLEOTIDE SEQUENCE [LARGE SCALE GENOMIC DNA]</scope>
    <source>
        <strain evidence="10 11">IHEM 14462</strain>
    </source>
</reference>
<comment type="subcellular location">
    <subcellularLocation>
        <location evidence="1">Membrane</location>
        <topology evidence="1">Multi-pass membrane protein</topology>
    </subcellularLocation>
</comment>
<evidence type="ECO:0000256" key="6">
    <source>
        <dbReference type="ARBA" id="ARBA00023136"/>
    </source>
</evidence>
<keyword evidence="11" id="KW-1185">Reference proteome</keyword>
<feature type="transmembrane region" description="Helical" evidence="7">
    <location>
        <begin position="228"/>
        <end position="246"/>
    </location>
</feature>
<feature type="domain" description="Ferric oxidoreductase" evidence="9">
    <location>
        <begin position="270"/>
        <end position="386"/>
    </location>
</feature>
<dbReference type="HOGENOM" id="CLU_010365_2_0_1"/>
<organism evidence="10 11">
    <name type="scientific">Pseudallescheria apiosperma</name>
    <name type="common">Scedosporium apiospermum</name>
    <dbReference type="NCBI Taxonomy" id="563466"/>
    <lineage>
        <taxon>Eukaryota</taxon>
        <taxon>Fungi</taxon>
        <taxon>Dikarya</taxon>
        <taxon>Ascomycota</taxon>
        <taxon>Pezizomycotina</taxon>
        <taxon>Sordariomycetes</taxon>
        <taxon>Hypocreomycetidae</taxon>
        <taxon>Microascales</taxon>
        <taxon>Microascaceae</taxon>
        <taxon>Scedosporium</taxon>
    </lineage>
</organism>
<feature type="transmembrane region" description="Helical" evidence="7">
    <location>
        <begin position="342"/>
        <end position="364"/>
    </location>
</feature>
<dbReference type="RefSeq" id="XP_016639824.1">
    <property type="nucleotide sequence ID" value="XM_016790521.1"/>
</dbReference>
<keyword evidence="2" id="KW-0813">Transport</keyword>
<accession>A0A084FY63</accession>
<dbReference type="SFLD" id="SFLDS00052">
    <property type="entry name" value="Ferric_Reductase_Domain"/>
    <property type="match status" value="1"/>
</dbReference>
<evidence type="ECO:0000256" key="8">
    <source>
        <dbReference type="SAM" id="SignalP"/>
    </source>
</evidence>
<dbReference type="SFLD" id="SFLDG01168">
    <property type="entry name" value="Ferric_reductase_subgroup_(FRE"/>
    <property type="match status" value="1"/>
</dbReference>
<dbReference type="Proteomes" id="UP000028545">
    <property type="component" value="Unassembled WGS sequence"/>
</dbReference>
<feature type="chain" id="PRO_5001775114" evidence="8">
    <location>
        <begin position="22"/>
        <end position="680"/>
    </location>
</feature>
<dbReference type="GO" id="GO:0006826">
    <property type="term" value="P:iron ion transport"/>
    <property type="evidence" value="ECO:0007669"/>
    <property type="project" value="TreeGrafter"/>
</dbReference>
<feature type="transmembrane region" description="Helical" evidence="7">
    <location>
        <begin position="308"/>
        <end position="330"/>
    </location>
</feature>
<dbReference type="PANTHER" id="PTHR32361:SF9">
    <property type="entry name" value="FERRIC REDUCTASE TRANSMEMBRANE COMPONENT 3-RELATED"/>
    <property type="match status" value="1"/>
</dbReference>
<dbReference type="GO" id="GO:0005886">
    <property type="term" value="C:plasma membrane"/>
    <property type="evidence" value="ECO:0007669"/>
    <property type="project" value="TreeGrafter"/>
</dbReference>
<evidence type="ECO:0000313" key="11">
    <source>
        <dbReference type="Proteomes" id="UP000028545"/>
    </source>
</evidence>
<sequence>MRPSSAFVLSYLSGVAAGAFAGMGGTIQEPVCAYACRSVISSSQLACTPPMDHSHGSSHTDMTSPDCRGSDAAFLTTLAYCIASRCPDVPIWQLERYWAAQASGDPTVQAKWDYHSALEQVTTPPNVTYKAGNTLNSTMLVSQESWDIYNKFIPVLDGGSVLMYRYALIIVLVGFATPIAITLLSRLPFVSGFVDLVNPYLVWPSIIGRYHVRPLPWLLGNPPTMGQAMYIVGFFILNLVLSFVGYESAQPHPWGYNHRGEILAYAGYRTGEFAFALLPLTILFSGRNNILLWLTNWSHSTYLLLHRWIARLFALHTILHSVFLLAARIQTGTYSTDKDLPYWQWGIVGTVFVSAMLVFALLWFRRLSYEVFLITHIIMAVFVVVGSWYHLILRFGYGGDHEYWLYASAAVWGFERLLRILRMVKNGVCRATVIEVGPNHVRVDIVGARFSGKPGYHGYIYFPTVNRLRPWENHPFSTNSTGLLRSYKTTSLSNSPVRSSDKHEHETAIKASEVRPMGSLITNDGITLYIRKSTGMTRSLRKAASLPVLLDGPYLNNRPDAILDCDRVLLIGGGIGITGLLAFVPSHRNVKLAWSVNETAQAIVEDLSPVLESIADREIRIGDRLNVEALLRQEVATGYERVGVVVCGPGGLCDDVRALVSRLGRHEKMVFELEVDAFSW</sequence>
<evidence type="ECO:0000313" key="10">
    <source>
        <dbReference type="EMBL" id="KEZ40025.1"/>
    </source>
</evidence>
<evidence type="ECO:0000256" key="7">
    <source>
        <dbReference type="SAM" id="Phobius"/>
    </source>
</evidence>
<keyword evidence="6 7" id="KW-0472">Membrane</keyword>
<dbReference type="KEGG" id="sapo:SAPIO_CDS9014"/>
<proteinExistence type="predicted"/>
<gene>
    <name evidence="10" type="ORF">SAPIO_CDS9014</name>
</gene>
<dbReference type="OrthoDB" id="167398at2759"/>